<dbReference type="OrthoDB" id="1000479at2759"/>
<organism evidence="2 3">
    <name type="scientific">Gossypium barbadense</name>
    <name type="common">Sea Island cotton</name>
    <name type="synonym">Hibiscus barbadensis</name>
    <dbReference type="NCBI Taxonomy" id="3634"/>
    <lineage>
        <taxon>Eukaryota</taxon>
        <taxon>Viridiplantae</taxon>
        <taxon>Streptophyta</taxon>
        <taxon>Embryophyta</taxon>
        <taxon>Tracheophyta</taxon>
        <taxon>Spermatophyta</taxon>
        <taxon>Magnoliopsida</taxon>
        <taxon>eudicotyledons</taxon>
        <taxon>Gunneridae</taxon>
        <taxon>Pentapetalae</taxon>
        <taxon>rosids</taxon>
        <taxon>malvids</taxon>
        <taxon>Malvales</taxon>
        <taxon>Malvaceae</taxon>
        <taxon>Malvoideae</taxon>
        <taxon>Gossypium</taxon>
    </lineage>
</organism>
<dbReference type="AlphaFoldDB" id="A0A2P5WE89"/>
<dbReference type="InterPro" id="IPR040256">
    <property type="entry name" value="At4g02000-like"/>
</dbReference>
<dbReference type="Proteomes" id="UP000239757">
    <property type="component" value="Unassembled WGS sequence"/>
</dbReference>
<accession>A0A2P5WE89</accession>
<dbReference type="PANTHER" id="PTHR31286:SF173">
    <property type="entry name" value="DUF4283 DOMAIN-CONTAINING PROTEIN"/>
    <property type="match status" value="1"/>
</dbReference>
<proteinExistence type="predicted"/>
<sequence>MVTSSVEEAVVIEETNMVVDSEQQPMMSFKDKLLGCGVASSDGNPARNLGRNEGDLEILDGDMNTSMVNGIPAIAFSERIKDILFKEIESTDMEDYNKVLTQGPWIIFGQYHTVQRWTKTFNPAQPYPSVVLAWIHLPGLPGYLYKRKIIEARPETVLEGMEAPTVVISRETVDGGGDGKNNDFGPRMLVERKSWKELRDFRANGVANLDKDPLGSRFTPLIEGNNSRSGLNEAVGVEVARGAEVSSMDVVRPILGSGVSGLVAAEAGLDNGESGSKPMGKRPVRGRGSENKVGNNREGASFNRSFKDKGGRLKNAGISRILLLDAISSMVNLVNSLGGPGSDIIGGRAEGQTGGPDSTPA</sequence>
<evidence type="ECO:0000313" key="2">
    <source>
        <dbReference type="EMBL" id="PPR89387.1"/>
    </source>
</evidence>
<gene>
    <name evidence="2" type="ORF">GOBAR_AA31300</name>
</gene>
<evidence type="ECO:0000313" key="3">
    <source>
        <dbReference type="Proteomes" id="UP000239757"/>
    </source>
</evidence>
<protein>
    <submittedName>
        <fullName evidence="2">Uncharacterized protein</fullName>
    </submittedName>
</protein>
<dbReference type="EMBL" id="KZ667969">
    <property type="protein sequence ID" value="PPR89387.1"/>
    <property type="molecule type" value="Genomic_DNA"/>
</dbReference>
<name>A0A2P5WE89_GOSBA</name>
<feature type="region of interest" description="Disordered" evidence="1">
    <location>
        <begin position="341"/>
        <end position="361"/>
    </location>
</feature>
<evidence type="ECO:0000256" key="1">
    <source>
        <dbReference type="SAM" id="MobiDB-lite"/>
    </source>
</evidence>
<dbReference type="PANTHER" id="PTHR31286">
    <property type="entry name" value="GLYCINE-RICH CELL WALL STRUCTURAL PROTEIN 1.8-LIKE"/>
    <property type="match status" value="1"/>
</dbReference>
<feature type="region of interest" description="Disordered" evidence="1">
    <location>
        <begin position="268"/>
        <end position="308"/>
    </location>
</feature>
<reference evidence="2 3" key="1">
    <citation type="submission" date="2015-01" db="EMBL/GenBank/DDBJ databases">
        <title>Genome of allotetraploid Gossypium barbadense reveals genomic plasticity and fiber elongation in cotton evolution.</title>
        <authorList>
            <person name="Chen X."/>
            <person name="Liu X."/>
            <person name="Zhao B."/>
            <person name="Zheng H."/>
            <person name="Hu Y."/>
            <person name="Lu G."/>
            <person name="Yang C."/>
            <person name="Chen J."/>
            <person name="Shan C."/>
            <person name="Zhang L."/>
            <person name="Zhou Y."/>
            <person name="Wang L."/>
            <person name="Guo W."/>
            <person name="Bai Y."/>
            <person name="Ruan J."/>
            <person name="Shangguan X."/>
            <person name="Mao Y."/>
            <person name="Jiang J."/>
            <person name="Zhu Y."/>
            <person name="Lei J."/>
            <person name="Kang H."/>
            <person name="Chen S."/>
            <person name="He X."/>
            <person name="Wang R."/>
            <person name="Wang Y."/>
            <person name="Chen J."/>
            <person name="Wang L."/>
            <person name="Yu S."/>
            <person name="Wang B."/>
            <person name="Wei J."/>
            <person name="Song S."/>
            <person name="Lu X."/>
            <person name="Gao Z."/>
            <person name="Gu W."/>
            <person name="Deng X."/>
            <person name="Ma D."/>
            <person name="Wang S."/>
            <person name="Liang W."/>
            <person name="Fang L."/>
            <person name="Cai C."/>
            <person name="Zhu X."/>
            <person name="Zhou B."/>
            <person name="Zhang Y."/>
            <person name="Chen Z."/>
            <person name="Xu S."/>
            <person name="Zhu R."/>
            <person name="Wang S."/>
            <person name="Zhang T."/>
            <person name="Zhao G."/>
        </authorList>
    </citation>
    <scope>NUCLEOTIDE SEQUENCE [LARGE SCALE GENOMIC DNA]</scope>
    <source>
        <strain evidence="3">cv. Xinhai21</strain>
        <tissue evidence="2">Leaf</tissue>
    </source>
</reference>